<gene>
    <name evidence="3" type="ORF">GCM10011348_30350</name>
</gene>
<evidence type="ECO:0000256" key="1">
    <source>
        <dbReference type="SAM" id="Coils"/>
    </source>
</evidence>
<evidence type="ECO:0000259" key="2">
    <source>
        <dbReference type="Pfam" id="PF11740"/>
    </source>
</evidence>
<feature type="domain" description="KfrA N-terminal DNA-binding" evidence="2">
    <location>
        <begin position="13"/>
        <end position="129"/>
    </location>
</feature>
<dbReference type="Pfam" id="PF11740">
    <property type="entry name" value="KfrA_N"/>
    <property type="match status" value="1"/>
</dbReference>
<dbReference type="EMBL" id="BMLT01000007">
    <property type="protein sequence ID" value="GGO84336.1"/>
    <property type="molecule type" value="Genomic_DNA"/>
</dbReference>
<keyword evidence="1" id="KW-0175">Coiled coil</keyword>
<evidence type="ECO:0000313" key="3">
    <source>
        <dbReference type="EMBL" id="GGO84336.1"/>
    </source>
</evidence>
<accession>A0A917ZJZ4</accession>
<organism evidence="3 4">
    <name type="scientific">Marinobacterium nitratireducens</name>
    <dbReference type="NCBI Taxonomy" id="518897"/>
    <lineage>
        <taxon>Bacteria</taxon>
        <taxon>Pseudomonadati</taxon>
        <taxon>Pseudomonadota</taxon>
        <taxon>Gammaproteobacteria</taxon>
        <taxon>Oceanospirillales</taxon>
        <taxon>Oceanospirillaceae</taxon>
        <taxon>Marinobacterium</taxon>
    </lineage>
</organism>
<dbReference type="RefSeq" id="WP_188861446.1">
    <property type="nucleotide sequence ID" value="NZ_BMLT01000007.1"/>
</dbReference>
<keyword evidence="4" id="KW-1185">Reference proteome</keyword>
<dbReference type="AlphaFoldDB" id="A0A917ZJZ4"/>
<evidence type="ECO:0000313" key="4">
    <source>
        <dbReference type="Proteomes" id="UP000599578"/>
    </source>
</evidence>
<feature type="coiled-coil region" evidence="1">
    <location>
        <begin position="195"/>
        <end position="325"/>
    </location>
</feature>
<sequence>MSEERETSARGLVIAAAYELLIEGIKPSQQSVRARLKQQDPHYGASNTTIGNGLNDFWAQLAGEVRDSRSRPGIPDEIFELAGQLWSMAYSRADQDTSQRLAEIQDDNAGLKAQLAGAEQAREALRAELLAELQQRDAQLEMAQQQLDASRHETEALQHRVTELDALNTALSERLAQGQDAMGQLDSRNREATHALALEQERSRLAAEKATLVAEQVARLQDELQALKGLNGELTQDLRASEKRALSALSHSKQTEQDLALANVSANALQERLASTTEALAKETARGERLEQALSDARERVLTLSDKLERVRDTYDAEIRALRQDRR</sequence>
<proteinExistence type="predicted"/>
<dbReference type="Proteomes" id="UP000599578">
    <property type="component" value="Unassembled WGS sequence"/>
</dbReference>
<comment type="caution">
    <text evidence="3">The sequence shown here is derived from an EMBL/GenBank/DDBJ whole genome shotgun (WGS) entry which is preliminary data.</text>
</comment>
<reference evidence="3 4" key="1">
    <citation type="journal article" date="2014" name="Int. J. Syst. Evol. Microbiol.">
        <title>Complete genome sequence of Corynebacterium casei LMG S-19264T (=DSM 44701T), isolated from a smear-ripened cheese.</title>
        <authorList>
            <consortium name="US DOE Joint Genome Institute (JGI-PGF)"/>
            <person name="Walter F."/>
            <person name="Albersmeier A."/>
            <person name="Kalinowski J."/>
            <person name="Ruckert C."/>
        </authorList>
    </citation>
    <scope>NUCLEOTIDE SEQUENCE [LARGE SCALE GENOMIC DNA]</scope>
    <source>
        <strain evidence="3 4">CGMCC 1.7286</strain>
    </source>
</reference>
<protein>
    <recommendedName>
        <fullName evidence="2">KfrA N-terminal DNA-binding domain-containing protein</fullName>
    </recommendedName>
</protein>
<name>A0A917ZJZ4_9GAMM</name>
<feature type="coiled-coil region" evidence="1">
    <location>
        <begin position="101"/>
        <end position="160"/>
    </location>
</feature>
<dbReference type="InterPro" id="IPR021104">
    <property type="entry name" value="KfrA_DNA-bd_N"/>
</dbReference>